<gene>
    <name evidence="2" type="ORF">KDW03_02210</name>
</gene>
<evidence type="ECO:0000313" key="3">
    <source>
        <dbReference type="Proteomes" id="UP001056539"/>
    </source>
</evidence>
<dbReference type="InterPro" id="IPR038475">
    <property type="entry name" value="RecG_C_sf"/>
</dbReference>
<dbReference type="Pfam" id="PF04326">
    <property type="entry name" value="SLFN_AlbA_2"/>
    <property type="match status" value="1"/>
</dbReference>
<sequence length="439" mass="50875">MENQETEYKESWHDDYLETISAFANTQGGKLIIGIDDKNEIIGVKNAKELLENLPNKIIHKLNIIPEIQSRTREGKEIIEIVIKPSSFPVSYNGRFYRRSGSTTQQLNGQELMNFLLEKSGQSWDEIVEPKASLEEIDEKAIENFIQLAKDKIPSIETETNWVNILKKLKLIESDKLKRAAILLFGKNPQDFYIQAVTRIGKFRTPTDVVSTDIIEGNLFDQLQKTLELLRTKYLISKIEYEDIHRREILEYPYEALREAIINALIHRDYLGKSQIQIRIYDDKLIIMNEGKLPPDIPVEKLKTDHISRPRNPLLARVFYYAGFIETWGRGTIKIVQECKKQGLPEPDFENDSGVMKVTLYKDIYNEENLRKMGLSERQIKAVRYVKEKGKITNKEYREISGLSDEGVRLDLNELVKKKILLSKGKGRNTYYVIGKFGD</sequence>
<dbReference type="Gene3D" id="1.10.10.10">
    <property type="entry name" value="Winged helix-like DNA-binding domain superfamily/Winged helix DNA-binding domain"/>
    <property type="match status" value="1"/>
</dbReference>
<dbReference type="SUPFAM" id="SSF46785">
    <property type="entry name" value="Winged helix' DNA-binding domain"/>
    <property type="match status" value="1"/>
</dbReference>
<dbReference type="InterPro" id="IPR007421">
    <property type="entry name" value="Schlafen_AlbA_2_dom"/>
</dbReference>
<keyword evidence="3" id="KW-1185">Reference proteome</keyword>
<name>A0AAX3BEH6_9SPIR</name>
<dbReference type="Gene3D" id="3.30.565.60">
    <property type="match status" value="1"/>
</dbReference>
<dbReference type="AlphaFoldDB" id="A0AAX3BEH6"/>
<dbReference type="PANTHER" id="PTHR30595">
    <property type="entry name" value="GLPR-RELATED TRANSCRIPTIONAL REPRESSOR"/>
    <property type="match status" value="1"/>
</dbReference>
<dbReference type="Pfam" id="PF13749">
    <property type="entry name" value="HATPase_c_4"/>
    <property type="match status" value="1"/>
</dbReference>
<reference evidence="2" key="1">
    <citation type="submission" date="2021-04" db="EMBL/GenBank/DDBJ databases">
        <authorList>
            <person name="Postec A."/>
        </authorList>
    </citation>
    <scope>NUCLEOTIDE SEQUENCE</scope>
    <source>
        <strain evidence="2">F1F22</strain>
    </source>
</reference>
<dbReference type="RefSeq" id="WP_271435767.1">
    <property type="nucleotide sequence ID" value="NZ_CP073355.1"/>
</dbReference>
<proteinExistence type="predicted"/>
<dbReference type="InterPro" id="IPR036390">
    <property type="entry name" value="WH_DNA-bd_sf"/>
</dbReference>
<reference evidence="2" key="2">
    <citation type="submission" date="2022-06" db="EMBL/GenBank/DDBJ databases">
        <title>Thermospira aquatica gen. nov., sp. nov.</title>
        <authorList>
            <person name="Ben Ali Gam Z."/>
            <person name="Labat M."/>
        </authorList>
    </citation>
    <scope>NUCLEOTIDE SEQUENCE</scope>
    <source>
        <strain evidence="2">F1F22</strain>
    </source>
</reference>
<accession>A0AAX3BEH6</accession>
<dbReference type="Proteomes" id="UP001056539">
    <property type="component" value="Chromosome"/>
</dbReference>
<dbReference type="KEGG" id="taqu:KDW03_02210"/>
<dbReference type="InterPro" id="IPR038461">
    <property type="entry name" value="Schlafen_AlbA_2_dom_sf"/>
</dbReference>
<organism evidence="2 3">
    <name type="scientific">Thermospira aquatica</name>
    <dbReference type="NCBI Taxonomy" id="2828656"/>
    <lineage>
        <taxon>Bacteria</taxon>
        <taxon>Pseudomonadati</taxon>
        <taxon>Spirochaetota</taxon>
        <taxon>Spirochaetia</taxon>
        <taxon>Brevinematales</taxon>
        <taxon>Thermospiraceae</taxon>
        <taxon>Thermospira</taxon>
    </lineage>
</organism>
<feature type="domain" description="Schlafen AlbA-2" evidence="1">
    <location>
        <begin position="2"/>
        <end position="108"/>
    </location>
</feature>
<protein>
    <submittedName>
        <fullName evidence="2">DNA binding domain-containing protein</fullName>
    </submittedName>
</protein>
<evidence type="ECO:0000259" key="1">
    <source>
        <dbReference type="Pfam" id="PF04326"/>
    </source>
</evidence>
<evidence type="ECO:0000313" key="2">
    <source>
        <dbReference type="EMBL" id="URA10641.1"/>
    </source>
</evidence>
<dbReference type="InterPro" id="IPR036388">
    <property type="entry name" value="WH-like_DNA-bd_sf"/>
</dbReference>
<dbReference type="PANTHER" id="PTHR30595:SF6">
    <property type="entry name" value="SCHLAFEN ALBA-2 DOMAIN-CONTAINING PROTEIN"/>
    <property type="match status" value="1"/>
</dbReference>
<dbReference type="Gene3D" id="3.30.950.30">
    <property type="entry name" value="Schlafen, AAA domain"/>
    <property type="match status" value="1"/>
</dbReference>
<dbReference type="EMBL" id="CP073355">
    <property type="protein sequence ID" value="URA10641.1"/>
    <property type="molecule type" value="Genomic_DNA"/>
</dbReference>